<dbReference type="EMBL" id="LS483426">
    <property type="protein sequence ID" value="SQH24313.1"/>
    <property type="molecule type" value="Genomic_DNA"/>
</dbReference>
<dbReference type="KEGG" id="kki:KKKWG1_0305"/>
<organism evidence="1 2">
    <name type="scientific">Kingella kingae</name>
    <dbReference type="NCBI Taxonomy" id="504"/>
    <lineage>
        <taxon>Bacteria</taxon>
        <taxon>Pseudomonadati</taxon>
        <taxon>Pseudomonadota</taxon>
        <taxon>Betaproteobacteria</taxon>
        <taxon>Neisseriales</taxon>
        <taxon>Neisseriaceae</taxon>
        <taxon>Kingella</taxon>
    </lineage>
</organism>
<sequence>MNSKEGQSALEIMLMGSLAAKLVSLGANQAAAEKAVENLEFTDVRAHLTRTEADLKAQFAALFK</sequence>
<dbReference type="AlphaFoldDB" id="A0AAX2J2T3"/>
<proteinExistence type="predicted"/>
<evidence type="ECO:0000313" key="2">
    <source>
        <dbReference type="Proteomes" id="UP000248598"/>
    </source>
</evidence>
<dbReference type="RefSeq" id="WP_003788074.1">
    <property type="nucleotide sequence ID" value="NZ_CP045141.1"/>
</dbReference>
<evidence type="ECO:0000313" key="1">
    <source>
        <dbReference type="EMBL" id="SQH24313.1"/>
    </source>
</evidence>
<reference evidence="1 2" key="1">
    <citation type="submission" date="2018-06" db="EMBL/GenBank/DDBJ databases">
        <authorList>
            <consortium name="Pathogen Informatics"/>
            <person name="Doyle S."/>
        </authorList>
    </citation>
    <scope>NUCLEOTIDE SEQUENCE [LARGE SCALE GENOMIC DNA]</scope>
    <source>
        <strain evidence="1 2">NCTC10529</strain>
    </source>
</reference>
<protein>
    <submittedName>
        <fullName evidence="1">Uncharacterized protein</fullName>
    </submittedName>
</protein>
<name>A0AAX2J2T3_KINKI</name>
<gene>
    <name evidence="1" type="ORF">NCTC10529_00477</name>
</gene>
<dbReference type="Proteomes" id="UP000248598">
    <property type="component" value="Chromosome 1"/>
</dbReference>
<dbReference type="GeneID" id="93261792"/>
<accession>A0AAX2J2T3</accession>